<dbReference type="InterPro" id="IPR003599">
    <property type="entry name" value="Ig_sub"/>
</dbReference>
<dbReference type="RefSeq" id="WP_199702336.1">
    <property type="nucleotide sequence ID" value="NZ_QUAL01000345.1"/>
</dbReference>
<dbReference type="Pfam" id="PF00652">
    <property type="entry name" value="Ricin_B_lectin"/>
    <property type="match status" value="1"/>
</dbReference>
<accession>A0A418KJD8</accession>
<dbReference type="InterPro" id="IPR000772">
    <property type="entry name" value="Ricin_B_lectin"/>
</dbReference>
<keyword evidence="9" id="KW-1185">Reference proteome</keyword>
<dbReference type="InterPro" id="IPR036179">
    <property type="entry name" value="Ig-like_dom_sf"/>
</dbReference>
<dbReference type="InterPro" id="IPR013098">
    <property type="entry name" value="Ig_I-set"/>
</dbReference>
<dbReference type="PROSITE" id="PS50231">
    <property type="entry name" value="RICIN_B_LECTIN"/>
    <property type="match status" value="1"/>
</dbReference>
<dbReference type="InterPro" id="IPR007110">
    <property type="entry name" value="Ig-like_dom"/>
</dbReference>
<evidence type="ECO:0000256" key="5">
    <source>
        <dbReference type="ARBA" id="ARBA00023319"/>
    </source>
</evidence>
<feature type="domain" description="Ig-like" evidence="7">
    <location>
        <begin position="261"/>
        <end position="356"/>
    </location>
</feature>
<keyword evidence="5" id="KW-0393">Immunoglobulin domain</keyword>
<dbReference type="GO" id="GO:0098609">
    <property type="term" value="P:cell-cell adhesion"/>
    <property type="evidence" value="ECO:0007669"/>
    <property type="project" value="TreeGrafter"/>
</dbReference>
<evidence type="ECO:0000256" key="1">
    <source>
        <dbReference type="ARBA" id="ARBA00004479"/>
    </source>
</evidence>
<organism evidence="8 9">
    <name type="scientific">Jiangella rhizosphaerae</name>
    <dbReference type="NCBI Taxonomy" id="2293569"/>
    <lineage>
        <taxon>Bacteria</taxon>
        <taxon>Bacillati</taxon>
        <taxon>Actinomycetota</taxon>
        <taxon>Actinomycetes</taxon>
        <taxon>Jiangellales</taxon>
        <taxon>Jiangellaceae</taxon>
        <taxon>Jiangella</taxon>
    </lineage>
</organism>
<dbReference type="SUPFAM" id="SSF50370">
    <property type="entry name" value="Ricin B-like lectins"/>
    <property type="match status" value="1"/>
</dbReference>
<dbReference type="Pfam" id="PF07679">
    <property type="entry name" value="I-set"/>
    <property type="match status" value="1"/>
</dbReference>
<proteinExistence type="predicted"/>
<comment type="subcellular location">
    <subcellularLocation>
        <location evidence="1">Membrane</location>
        <topology evidence="1">Single-pass type I membrane protein</topology>
    </subcellularLocation>
</comment>
<protein>
    <recommendedName>
        <fullName evidence="7">Ig-like domain-containing protein</fullName>
    </recommendedName>
</protein>
<dbReference type="EMBL" id="QUAL01000345">
    <property type="protein sequence ID" value="RIQ14474.1"/>
    <property type="molecule type" value="Genomic_DNA"/>
</dbReference>
<dbReference type="InterPro" id="IPR051275">
    <property type="entry name" value="Cell_adhesion_signaling"/>
</dbReference>
<dbReference type="Gene3D" id="2.80.10.50">
    <property type="match status" value="1"/>
</dbReference>
<evidence type="ECO:0000259" key="7">
    <source>
        <dbReference type="PROSITE" id="PS50835"/>
    </source>
</evidence>
<dbReference type="PANTHER" id="PTHR11640:SF31">
    <property type="entry name" value="IRREGULAR CHIASM C-ROUGHEST PROTEIN-RELATED"/>
    <property type="match status" value="1"/>
</dbReference>
<evidence type="ECO:0000256" key="6">
    <source>
        <dbReference type="SAM" id="MobiDB-lite"/>
    </source>
</evidence>
<evidence type="ECO:0000313" key="9">
    <source>
        <dbReference type="Proteomes" id="UP000284057"/>
    </source>
</evidence>
<name>A0A418KJD8_9ACTN</name>
<dbReference type="GO" id="GO:0005911">
    <property type="term" value="C:cell-cell junction"/>
    <property type="evidence" value="ECO:0007669"/>
    <property type="project" value="TreeGrafter"/>
</dbReference>
<reference evidence="8 9" key="1">
    <citation type="submission" date="2018-09" db="EMBL/GenBank/DDBJ databases">
        <title>Isolation, diversity and antifungal activity of actinobacteria from wheat.</title>
        <authorList>
            <person name="Han C."/>
        </authorList>
    </citation>
    <scope>NUCLEOTIDE SEQUENCE [LARGE SCALE GENOMIC DNA]</scope>
    <source>
        <strain evidence="8 9">NEAU-YY265</strain>
    </source>
</reference>
<evidence type="ECO:0000256" key="4">
    <source>
        <dbReference type="ARBA" id="ARBA00023180"/>
    </source>
</evidence>
<dbReference type="SMART" id="SM00409">
    <property type="entry name" value="IG"/>
    <property type="match status" value="3"/>
</dbReference>
<gene>
    <name evidence="8" type="ORF">DY240_24600</name>
</gene>
<dbReference type="Proteomes" id="UP000284057">
    <property type="component" value="Unassembled WGS sequence"/>
</dbReference>
<dbReference type="GO" id="GO:0005975">
    <property type="term" value="P:carbohydrate metabolic process"/>
    <property type="evidence" value="ECO:0007669"/>
    <property type="project" value="UniProtKB-ARBA"/>
</dbReference>
<dbReference type="SMART" id="SM00458">
    <property type="entry name" value="RICIN"/>
    <property type="match status" value="1"/>
</dbReference>
<feature type="non-terminal residue" evidence="8">
    <location>
        <position position="1"/>
    </location>
</feature>
<feature type="compositionally biased region" description="Acidic residues" evidence="6">
    <location>
        <begin position="61"/>
        <end position="72"/>
    </location>
</feature>
<dbReference type="InterPro" id="IPR013783">
    <property type="entry name" value="Ig-like_fold"/>
</dbReference>
<comment type="caution">
    <text evidence="8">The sequence shown here is derived from an EMBL/GenBank/DDBJ whole genome shotgun (WGS) entry which is preliminary data.</text>
</comment>
<dbReference type="GO" id="GO:0005886">
    <property type="term" value="C:plasma membrane"/>
    <property type="evidence" value="ECO:0007669"/>
    <property type="project" value="TreeGrafter"/>
</dbReference>
<keyword evidence="4" id="KW-0325">Glycoprotein</keyword>
<dbReference type="InterPro" id="IPR035992">
    <property type="entry name" value="Ricin_B-like_lectins"/>
</dbReference>
<dbReference type="PANTHER" id="PTHR11640">
    <property type="entry name" value="NEPHRIN"/>
    <property type="match status" value="1"/>
</dbReference>
<evidence type="ECO:0000256" key="3">
    <source>
        <dbReference type="ARBA" id="ARBA00023157"/>
    </source>
</evidence>
<keyword evidence="2" id="KW-0472">Membrane</keyword>
<sequence length="582" mass="61667">SDPPAAAPSVSAEPEPPAENPPDEPADPPPAPPEQEEEQPPAEPPADEPDDQPVADAPVQEPDEPVEDDEPPVDQPEVEPSQPSETPTSEPTQEPTEEPTAEPTQPPAEQPPTIDQQPPPNPVVVAGETVTLTVAVSGNPPPELQWQYADPPEDTGGDEQTPAAAETSGPRFLFAPTTSGTPYVRSAEYRTGDVPADETPGDSQDVPSEEDWVDVAGATTDTLVIEEPDRALDGRLYRVKATNPLGTITTEPAVITVQYPPEIETQPQSVTVVEGGTAVFEATAVANPDAMTITWQVREPGGEWSQPDIAVATPRQEGVTSTLELTGVGPDRDGYQYRAVFTNEVGEATSEPATLTVHWQPKVTEQPESVEAGPGDDVEFTASASANPEATWAWESAPSADGPWTAIPDATGTGPDAALTRTGVTLDDDHTRYRAVFTNELGSVTTDAATLEVVRAGRFEVDLGEAGTRCLVVESTDVRAGDCANAPSRGWEAPGDGTIVWRGDPEQCLDATHPLGAVILAPCDGSASQQWEFDPSTSAAQNIYSGKYPAFVLDIEQVAADGRLILFNWHGGVNQQFRYIQP</sequence>
<dbReference type="Gene3D" id="2.60.40.10">
    <property type="entry name" value="Immunoglobulins"/>
    <property type="match status" value="3"/>
</dbReference>
<feature type="domain" description="Ig-like" evidence="7">
    <location>
        <begin position="112"/>
        <end position="256"/>
    </location>
</feature>
<dbReference type="PROSITE" id="PS50835">
    <property type="entry name" value="IG_LIKE"/>
    <property type="match status" value="2"/>
</dbReference>
<feature type="compositionally biased region" description="Acidic residues" evidence="6">
    <location>
        <begin position="34"/>
        <end position="53"/>
    </location>
</feature>
<evidence type="ECO:0000313" key="8">
    <source>
        <dbReference type="EMBL" id="RIQ14474.1"/>
    </source>
</evidence>
<evidence type="ECO:0000256" key="2">
    <source>
        <dbReference type="ARBA" id="ARBA00023136"/>
    </source>
</evidence>
<keyword evidence="3" id="KW-1015">Disulfide bond</keyword>
<dbReference type="AlphaFoldDB" id="A0A418KJD8"/>
<dbReference type="SUPFAM" id="SSF48726">
    <property type="entry name" value="Immunoglobulin"/>
    <property type="match status" value="3"/>
</dbReference>
<feature type="compositionally biased region" description="Low complexity" evidence="6">
    <location>
        <begin position="78"/>
        <end position="94"/>
    </location>
</feature>
<dbReference type="GO" id="GO:0050839">
    <property type="term" value="F:cell adhesion molecule binding"/>
    <property type="evidence" value="ECO:0007669"/>
    <property type="project" value="TreeGrafter"/>
</dbReference>
<feature type="region of interest" description="Disordered" evidence="6">
    <location>
        <begin position="1"/>
        <end position="209"/>
    </location>
</feature>